<feature type="transmembrane region" description="Helical" evidence="8">
    <location>
        <begin position="60"/>
        <end position="85"/>
    </location>
</feature>
<feature type="non-terminal residue" evidence="10">
    <location>
        <position position="1"/>
    </location>
</feature>
<keyword evidence="6 8" id="KW-1133">Transmembrane helix</keyword>
<keyword evidence="5 8" id="KW-0812">Transmembrane</keyword>
<evidence type="ECO:0000256" key="5">
    <source>
        <dbReference type="ARBA" id="ARBA00022692"/>
    </source>
</evidence>
<reference evidence="10 11" key="1">
    <citation type="submission" date="2023-09" db="EMBL/GenBank/DDBJ databases">
        <title>Whole genome shotgun sequencing (WGS) of Bosea sp. ZW T0_25, isolated from stored onions (Allium cepa).</title>
        <authorList>
            <person name="Stoll D.A."/>
            <person name="Huch M."/>
        </authorList>
    </citation>
    <scope>NUCLEOTIDE SEQUENCE [LARGE SCALE GENOMIC DNA]</scope>
    <source>
        <strain evidence="10 11">ZW T0_25</strain>
    </source>
</reference>
<keyword evidence="3" id="KW-0813">Transport</keyword>
<name>A0ABU3SCF3_9HYPH</name>
<comment type="caution">
    <text evidence="10">The sequence shown here is derived from an EMBL/GenBank/DDBJ whole genome shotgun (WGS) entry which is preliminary data.</text>
</comment>
<dbReference type="Proteomes" id="UP001254257">
    <property type="component" value="Unassembled WGS sequence"/>
</dbReference>
<dbReference type="InterPro" id="IPR006512">
    <property type="entry name" value="YidE_YbjL"/>
</dbReference>
<comment type="similarity">
    <text evidence="2">Belongs to the AAE transporter (TC 2.A.81) family.</text>
</comment>
<dbReference type="NCBIfam" id="TIGR01625">
    <property type="entry name" value="YidE_YbjL_dupl"/>
    <property type="match status" value="1"/>
</dbReference>
<dbReference type="PANTHER" id="PTHR30445:SF9">
    <property type="match status" value="1"/>
</dbReference>
<dbReference type="EMBL" id="JAWDID010000039">
    <property type="protein sequence ID" value="MDU0342371.1"/>
    <property type="molecule type" value="Genomic_DNA"/>
</dbReference>
<evidence type="ECO:0000256" key="7">
    <source>
        <dbReference type="ARBA" id="ARBA00023136"/>
    </source>
</evidence>
<keyword evidence="11" id="KW-1185">Reference proteome</keyword>
<gene>
    <name evidence="10" type="ORF">RKE40_20930</name>
</gene>
<feature type="transmembrane region" description="Helical" evidence="8">
    <location>
        <begin position="122"/>
        <end position="144"/>
    </location>
</feature>
<keyword evidence="7 8" id="KW-0472">Membrane</keyword>
<feature type="transmembrane region" description="Helical" evidence="8">
    <location>
        <begin position="28"/>
        <end position="48"/>
    </location>
</feature>
<comment type="subcellular location">
    <subcellularLocation>
        <location evidence="1">Cell membrane</location>
        <topology evidence="1">Multi-pass membrane protein</topology>
    </subcellularLocation>
</comment>
<organism evidence="10 11">
    <name type="scientific">Bosea rubneri</name>
    <dbReference type="NCBI Taxonomy" id="3075434"/>
    <lineage>
        <taxon>Bacteria</taxon>
        <taxon>Pseudomonadati</taxon>
        <taxon>Pseudomonadota</taxon>
        <taxon>Alphaproteobacteria</taxon>
        <taxon>Hyphomicrobiales</taxon>
        <taxon>Boseaceae</taxon>
        <taxon>Bosea</taxon>
    </lineage>
</organism>
<dbReference type="PANTHER" id="PTHR30445">
    <property type="entry name" value="K(+)_H(+) ANTIPORTER SUBUNIT KHTT"/>
    <property type="match status" value="1"/>
</dbReference>
<evidence type="ECO:0000256" key="2">
    <source>
        <dbReference type="ARBA" id="ARBA00009854"/>
    </source>
</evidence>
<sequence>GGALISGLVFGWLRSVHPTFGRIPSSTVWFMNSVGLNMFIAVVGISAGPGFVKGLQTQGVGLFLWGALATTIPLILAMFAGKFIFRFDPAILLGACAGARTTTAALGMICETAKSQVPALGYTVTYAVGNTLLTIWGMVIIMLLT</sequence>
<proteinExistence type="inferred from homology"/>
<evidence type="ECO:0000313" key="11">
    <source>
        <dbReference type="Proteomes" id="UP001254257"/>
    </source>
</evidence>
<evidence type="ECO:0000259" key="9">
    <source>
        <dbReference type="Pfam" id="PF06826"/>
    </source>
</evidence>
<dbReference type="Pfam" id="PF06826">
    <property type="entry name" value="Asp-Al_Ex"/>
    <property type="match status" value="1"/>
</dbReference>
<keyword evidence="4" id="KW-1003">Cell membrane</keyword>
<evidence type="ECO:0000256" key="6">
    <source>
        <dbReference type="ARBA" id="ARBA00022989"/>
    </source>
</evidence>
<evidence type="ECO:0000256" key="1">
    <source>
        <dbReference type="ARBA" id="ARBA00004651"/>
    </source>
</evidence>
<evidence type="ECO:0000313" key="10">
    <source>
        <dbReference type="EMBL" id="MDU0342371.1"/>
    </source>
</evidence>
<evidence type="ECO:0000256" key="3">
    <source>
        <dbReference type="ARBA" id="ARBA00022448"/>
    </source>
</evidence>
<dbReference type="InterPro" id="IPR050144">
    <property type="entry name" value="AAE_transporter"/>
</dbReference>
<evidence type="ECO:0000256" key="4">
    <source>
        <dbReference type="ARBA" id="ARBA00022475"/>
    </source>
</evidence>
<accession>A0ABU3SCF3</accession>
<feature type="domain" description="YidE/YbjL duplication" evidence="9">
    <location>
        <begin position="1"/>
        <end position="141"/>
    </location>
</feature>
<evidence type="ECO:0000256" key="8">
    <source>
        <dbReference type="SAM" id="Phobius"/>
    </source>
</evidence>
<protein>
    <submittedName>
        <fullName evidence="10">Aspartate-alanine antiporter</fullName>
    </submittedName>
</protein>